<dbReference type="PANTHER" id="PTHR21022:SF19">
    <property type="entry name" value="PREPHENATE DEHYDRATASE-RELATED"/>
    <property type="match status" value="1"/>
</dbReference>
<sequence>MQCTYGLQKPTGARPLRAGRSACNSIYLASRIGDLGLHQPSSSGRTAVMETPAGASRSGETSASSSPIFGRSATGVADHRIVASVGSGTILTTSLIAKAANVSIEELSNPTYVAAKVAYQGVPGAYSEVAARKSCPDFEPLPCDQFEVAFQALSQWMSERAVLPIENSLGGSIHAVYDLLIRYRLHIIGETSLAINHCLVALPGTKKEDLKRVMSHPQALAQCDAYLRRMAVVKEAVDDTAGAAQIVARQGLQGVGAICSRRAAELYGLDVLEEGIQDVKDNVTRFIVLSRDPLVTNEADTRKFKTSIVFSLQPGPGQLFKALSVFALRDIDLAKVESRPMRSNPIVQIPSQDGSSVTRQNFNYIFYVDFVGSLMEVRCQNALRHLQVDGRSVCLCVLLSTSAYYVCTVCIFCVLCVCLCVCVCVCGRGRFAGSRYDAFL</sequence>
<keyword evidence="4" id="KW-0456">Lyase</keyword>
<reference evidence="9 10" key="1">
    <citation type="journal article" date="2023" name="IScience">
        <title>Expanded male sex-determining region conserved during the evolution of homothallism in the green alga Volvox.</title>
        <authorList>
            <person name="Yamamoto K."/>
            <person name="Matsuzaki R."/>
            <person name="Mahakham W."/>
            <person name="Heman W."/>
            <person name="Sekimoto H."/>
            <person name="Kawachi M."/>
            <person name="Minakuchi Y."/>
            <person name="Toyoda A."/>
            <person name="Nozaki H."/>
        </authorList>
    </citation>
    <scope>NUCLEOTIDE SEQUENCE [LARGE SCALE GENOMIC DNA]</scope>
    <source>
        <strain evidence="9 10">NIES-4468</strain>
    </source>
</reference>
<evidence type="ECO:0000256" key="3">
    <source>
        <dbReference type="ARBA" id="ARBA00023222"/>
    </source>
</evidence>
<keyword evidence="10" id="KW-1185">Reference proteome</keyword>
<dbReference type="Gene3D" id="3.30.70.260">
    <property type="match status" value="1"/>
</dbReference>
<evidence type="ECO:0000256" key="2">
    <source>
        <dbReference type="ARBA" id="ARBA00023141"/>
    </source>
</evidence>
<evidence type="ECO:0000259" key="8">
    <source>
        <dbReference type="PROSITE" id="PS51171"/>
    </source>
</evidence>
<keyword evidence="7" id="KW-0472">Membrane</keyword>
<proteinExistence type="predicted"/>
<dbReference type="CDD" id="cd04905">
    <property type="entry name" value="ACT_CM-PDT"/>
    <property type="match status" value="1"/>
</dbReference>
<dbReference type="SUPFAM" id="SSF55021">
    <property type="entry name" value="ACT-like"/>
    <property type="match status" value="1"/>
</dbReference>
<dbReference type="SUPFAM" id="SSF53850">
    <property type="entry name" value="Periplasmic binding protein-like II"/>
    <property type="match status" value="1"/>
</dbReference>
<comment type="caution">
    <text evidence="9">The sequence shown here is derived from an EMBL/GenBank/DDBJ whole genome shotgun (WGS) entry which is preliminary data.</text>
</comment>
<dbReference type="EMBL" id="BSDZ01000014">
    <property type="protein sequence ID" value="GLI63084.1"/>
    <property type="molecule type" value="Genomic_DNA"/>
</dbReference>
<accession>A0ABQ5S099</accession>
<dbReference type="InterPro" id="IPR045865">
    <property type="entry name" value="ACT-like_dom_sf"/>
</dbReference>
<keyword evidence="1" id="KW-0028">Amino-acid biosynthesis</keyword>
<feature type="compositionally biased region" description="Low complexity" evidence="6">
    <location>
        <begin position="53"/>
        <end position="66"/>
    </location>
</feature>
<dbReference type="InterPro" id="IPR018528">
    <property type="entry name" value="Preph_deHydtase_CS"/>
</dbReference>
<evidence type="ECO:0000256" key="4">
    <source>
        <dbReference type="ARBA" id="ARBA00023239"/>
    </source>
</evidence>
<evidence type="ECO:0000256" key="7">
    <source>
        <dbReference type="SAM" id="Phobius"/>
    </source>
</evidence>
<keyword evidence="2" id="KW-0057">Aromatic amino acid biosynthesis</keyword>
<evidence type="ECO:0000256" key="1">
    <source>
        <dbReference type="ARBA" id="ARBA00022605"/>
    </source>
</evidence>
<evidence type="ECO:0000313" key="10">
    <source>
        <dbReference type="Proteomes" id="UP001165090"/>
    </source>
</evidence>
<keyword evidence="7" id="KW-0812">Transmembrane</keyword>
<feature type="transmembrane region" description="Helical" evidence="7">
    <location>
        <begin position="403"/>
        <end position="426"/>
    </location>
</feature>
<gene>
    <name evidence="9" type="ORF">VaNZ11_005986</name>
</gene>
<dbReference type="PROSITE" id="PS00857">
    <property type="entry name" value="PREPHENATE_DEHYDR_1"/>
    <property type="match status" value="1"/>
</dbReference>
<evidence type="ECO:0000256" key="6">
    <source>
        <dbReference type="SAM" id="MobiDB-lite"/>
    </source>
</evidence>
<dbReference type="PANTHER" id="PTHR21022">
    <property type="entry name" value="PREPHENATE DEHYDRATASE P PROTEIN"/>
    <property type="match status" value="1"/>
</dbReference>
<feature type="domain" description="Prephenate dehydratase" evidence="8">
    <location>
        <begin position="116"/>
        <end position="291"/>
    </location>
</feature>
<dbReference type="Proteomes" id="UP001165090">
    <property type="component" value="Unassembled WGS sequence"/>
</dbReference>
<evidence type="ECO:0000313" key="9">
    <source>
        <dbReference type="EMBL" id="GLI63084.1"/>
    </source>
</evidence>
<evidence type="ECO:0000256" key="5">
    <source>
        <dbReference type="ARBA" id="ARBA00029440"/>
    </source>
</evidence>
<keyword evidence="7" id="KW-1133">Transmembrane helix</keyword>
<keyword evidence="3" id="KW-0584">Phenylalanine biosynthesis</keyword>
<comment type="pathway">
    <text evidence="5">Amino-acid biosynthesis.</text>
</comment>
<dbReference type="InterPro" id="IPR001086">
    <property type="entry name" value="Preph_deHydtase"/>
</dbReference>
<dbReference type="Pfam" id="PF00800">
    <property type="entry name" value="PDT"/>
    <property type="match status" value="1"/>
</dbReference>
<protein>
    <recommendedName>
        <fullName evidence="8">Prephenate dehydratase domain-containing protein</fullName>
    </recommendedName>
</protein>
<dbReference type="PROSITE" id="PS51171">
    <property type="entry name" value="PREPHENATE_DEHYDR_3"/>
    <property type="match status" value="1"/>
</dbReference>
<organism evidence="9 10">
    <name type="scientific">Volvox africanus</name>
    <dbReference type="NCBI Taxonomy" id="51714"/>
    <lineage>
        <taxon>Eukaryota</taxon>
        <taxon>Viridiplantae</taxon>
        <taxon>Chlorophyta</taxon>
        <taxon>core chlorophytes</taxon>
        <taxon>Chlorophyceae</taxon>
        <taxon>CS clade</taxon>
        <taxon>Chlamydomonadales</taxon>
        <taxon>Volvocaceae</taxon>
        <taxon>Volvox</taxon>
    </lineage>
</organism>
<dbReference type="Gene3D" id="3.40.190.10">
    <property type="entry name" value="Periplasmic binding protein-like II"/>
    <property type="match status" value="2"/>
</dbReference>
<name>A0ABQ5S099_9CHLO</name>
<feature type="region of interest" description="Disordered" evidence="6">
    <location>
        <begin position="38"/>
        <end position="67"/>
    </location>
</feature>
<dbReference type="CDD" id="cd13631">
    <property type="entry name" value="PBP2_Ct-PDT_like"/>
    <property type="match status" value="1"/>
</dbReference>